<evidence type="ECO:0000256" key="9">
    <source>
        <dbReference type="ARBA" id="ARBA00023277"/>
    </source>
</evidence>
<gene>
    <name evidence="11" type="primary">gph</name>
    <name evidence="11" type="ORF">KL771_06030</name>
</gene>
<accession>A0A947D2B7</accession>
<dbReference type="PRINTS" id="PR00413">
    <property type="entry name" value="HADHALOGNASE"/>
</dbReference>
<comment type="similarity">
    <text evidence="4 10">Belongs to the HAD-like hydrolase superfamily. CbbY/CbbZ/Gph/YieH family.</text>
</comment>
<dbReference type="InterPro" id="IPR050155">
    <property type="entry name" value="HAD-like_hydrolase_sf"/>
</dbReference>
<dbReference type="HAMAP" id="MF_00495">
    <property type="entry name" value="GPH_hydrolase_bact"/>
    <property type="match status" value="1"/>
</dbReference>
<dbReference type="InterPro" id="IPR006439">
    <property type="entry name" value="HAD-SF_hydro_IA"/>
</dbReference>
<keyword evidence="6 10" id="KW-0479">Metal-binding</keyword>
<dbReference type="GO" id="GO:0008967">
    <property type="term" value="F:phosphoglycolate phosphatase activity"/>
    <property type="evidence" value="ECO:0007669"/>
    <property type="project" value="UniProtKB-UniRule"/>
</dbReference>
<comment type="pathway">
    <text evidence="3 10">Organic acid metabolism; glycolate biosynthesis; glycolate from 2-phosphoglycolate: step 1/1.</text>
</comment>
<feature type="binding site" evidence="10">
    <location>
        <position position="174"/>
    </location>
    <ligand>
        <name>Mg(2+)</name>
        <dbReference type="ChEBI" id="CHEBI:18420"/>
    </ligand>
</feature>
<dbReference type="EC" id="3.1.3.18" evidence="5 10"/>
<name>A0A947D2B7_9HYPH</name>
<evidence type="ECO:0000256" key="1">
    <source>
        <dbReference type="ARBA" id="ARBA00000830"/>
    </source>
</evidence>
<comment type="function">
    <text evidence="10">Specifically catalyzes the dephosphorylation of 2-phosphoglycolate. Is involved in the dissimilation of the intracellular 2-phosphoglycolate formed during the DNA repair of 3'-phosphoglycolate ends, a major class of DNA lesions induced by oxidative stress.</text>
</comment>
<dbReference type="GO" id="GO:0046872">
    <property type="term" value="F:metal ion binding"/>
    <property type="evidence" value="ECO:0007669"/>
    <property type="project" value="UniProtKB-KW"/>
</dbReference>
<feature type="active site" description="Nucleophile" evidence="10">
    <location>
        <position position="12"/>
    </location>
</feature>
<dbReference type="Gene3D" id="3.40.50.1000">
    <property type="entry name" value="HAD superfamily/HAD-like"/>
    <property type="match status" value="1"/>
</dbReference>
<dbReference type="PANTHER" id="PTHR43434:SF1">
    <property type="entry name" value="PHOSPHOGLYCOLATE PHOSPHATASE"/>
    <property type="match status" value="1"/>
</dbReference>
<proteinExistence type="inferred from homology"/>
<dbReference type="NCBIfam" id="TIGR01449">
    <property type="entry name" value="PGP_bact"/>
    <property type="match status" value="1"/>
</dbReference>
<feature type="binding site" evidence="10">
    <location>
        <position position="14"/>
    </location>
    <ligand>
        <name>Mg(2+)</name>
        <dbReference type="ChEBI" id="CHEBI:18420"/>
    </ligand>
</feature>
<dbReference type="GO" id="GO:0005975">
    <property type="term" value="P:carbohydrate metabolic process"/>
    <property type="evidence" value="ECO:0007669"/>
    <property type="project" value="InterPro"/>
</dbReference>
<organism evidence="11 12">
    <name type="scientific">Prosthecodimorpha staleyi</name>
    <dbReference type="NCBI Taxonomy" id="2840188"/>
    <lineage>
        <taxon>Bacteria</taxon>
        <taxon>Pseudomonadati</taxon>
        <taxon>Pseudomonadota</taxon>
        <taxon>Alphaproteobacteria</taxon>
        <taxon>Hyphomicrobiales</taxon>
        <taxon>Ancalomicrobiaceae</taxon>
        <taxon>Prosthecodimorpha</taxon>
    </lineage>
</organism>
<keyword evidence="9 10" id="KW-0119">Carbohydrate metabolism</keyword>
<dbReference type="Proteomes" id="UP000766595">
    <property type="component" value="Unassembled WGS sequence"/>
</dbReference>
<feature type="binding site" evidence="10">
    <location>
        <position position="12"/>
    </location>
    <ligand>
        <name>Mg(2+)</name>
        <dbReference type="ChEBI" id="CHEBI:18420"/>
    </ligand>
</feature>
<keyword evidence="8 10" id="KW-0460">Magnesium</keyword>
<dbReference type="InterPro" id="IPR036412">
    <property type="entry name" value="HAD-like_sf"/>
</dbReference>
<dbReference type="EMBL" id="JAHHZF010000003">
    <property type="protein sequence ID" value="MBT9288998.1"/>
    <property type="molecule type" value="Genomic_DNA"/>
</dbReference>
<dbReference type="Pfam" id="PF13419">
    <property type="entry name" value="HAD_2"/>
    <property type="match status" value="1"/>
</dbReference>
<dbReference type="SFLD" id="SFLDG01129">
    <property type="entry name" value="C1.5:_HAD__Beta-PGM__Phosphata"/>
    <property type="match status" value="1"/>
</dbReference>
<dbReference type="InterPro" id="IPR023214">
    <property type="entry name" value="HAD_sf"/>
</dbReference>
<dbReference type="GO" id="GO:0046295">
    <property type="term" value="P:glycolate biosynthetic process"/>
    <property type="evidence" value="ECO:0007669"/>
    <property type="project" value="UniProtKB-UniRule"/>
</dbReference>
<dbReference type="CDD" id="cd07512">
    <property type="entry name" value="HAD_PGPase"/>
    <property type="match status" value="1"/>
</dbReference>
<evidence type="ECO:0000256" key="5">
    <source>
        <dbReference type="ARBA" id="ARBA00013078"/>
    </source>
</evidence>
<dbReference type="InterPro" id="IPR041492">
    <property type="entry name" value="HAD_2"/>
</dbReference>
<keyword evidence="7 10" id="KW-0378">Hydrolase</keyword>
<protein>
    <recommendedName>
        <fullName evidence="5 10">Phosphoglycolate phosphatase</fullName>
        <shortName evidence="10">PGP</shortName>
        <shortName evidence="10">PGPase</shortName>
        <ecNumber evidence="5 10">3.1.3.18</ecNumber>
    </recommendedName>
</protein>
<dbReference type="InterPro" id="IPR037512">
    <property type="entry name" value="PGPase_prok"/>
</dbReference>
<evidence type="ECO:0000313" key="12">
    <source>
        <dbReference type="Proteomes" id="UP000766595"/>
    </source>
</evidence>
<sequence length="246" mass="25924">MHTGQPPLLVFDLDGTLVDTAADLMATLNALLVREGHRPLPFSAVGSLVGQGARVMLERGLRANGVEVEEAVLARLFDDFLEHYSANIAAESRPFPGVLDAMDRFAAAGWRMAVCTNKMESLSRRLIGELGLTDRFHAICGGDTFTVRKPDPAHLIGTIAAAGGDPQRSVMIGDSRADILAARNAGVPVVAVTFGYSDVPVADFTPDRIIDDFAALWEAVHGVVGTGAPVSVAAIRQSPAAGPARD</sequence>
<keyword evidence="12" id="KW-1185">Reference proteome</keyword>
<dbReference type="RefSeq" id="WP_261968079.1">
    <property type="nucleotide sequence ID" value="NZ_JAHHZF010000003.1"/>
</dbReference>
<dbReference type="GO" id="GO:0005829">
    <property type="term" value="C:cytosol"/>
    <property type="evidence" value="ECO:0007669"/>
    <property type="project" value="TreeGrafter"/>
</dbReference>
<dbReference type="SUPFAM" id="SSF56784">
    <property type="entry name" value="HAD-like"/>
    <property type="match status" value="1"/>
</dbReference>
<evidence type="ECO:0000256" key="10">
    <source>
        <dbReference type="HAMAP-Rule" id="MF_00495"/>
    </source>
</evidence>
<dbReference type="GO" id="GO:0006281">
    <property type="term" value="P:DNA repair"/>
    <property type="evidence" value="ECO:0007669"/>
    <property type="project" value="TreeGrafter"/>
</dbReference>
<reference evidence="11 12" key="1">
    <citation type="submission" date="2021-06" db="EMBL/GenBank/DDBJ databases">
        <authorList>
            <person name="Grouzdev D.S."/>
            <person name="Koziaeva V."/>
        </authorList>
    </citation>
    <scope>NUCLEOTIDE SEQUENCE [LARGE SCALE GENOMIC DNA]</scope>
    <source>
        <strain evidence="11 12">22</strain>
    </source>
</reference>
<evidence type="ECO:0000256" key="2">
    <source>
        <dbReference type="ARBA" id="ARBA00001946"/>
    </source>
</evidence>
<evidence type="ECO:0000256" key="8">
    <source>
        <dbReference type="ARBA" id="ARBA00022842"/>
    </source>
</evidence>
<dbReference type="SFLD" id="SFLDS00003">
    <property type="entry name" value="Haloacid_Dehalogenase"/>
    <property type="match status" value="1"/>
</dbReference>
<comment type="cofactor">
    <cofactor evidence="2 10">
        <name>Mg(2+)</name>
        <dbReference type="ChEBI" id="CHEBI:18420"/>
    </cofactor>
</comment>
<evidence type="ECO:0000256" key="6">
    <source>
        <dbReference type="ARBA" id="ARBA00022723"/>
    </source>
</evidence>
<dbReference type="InterPro" id="IPR023198">
    <property type="entry name" value="PGP-like_dom2"/>
</dbReference>
<dbReference type="Gene3D" id="1.10.150.240">
    <property type="entry name" value="Putative phosphatase, domain 2"/>
    <property type="match status" value="1"/>
</dbReference>
<comment type="caution">
    <text evidence="11">The sequence shown here is derived from an EMBL/GenBank/DDBJ whole genome shotgun (WGS) entry which is preliminary data.</text>
</comment>
<evidence type="ECO:0000313" key="11">
    <source>
        <dbReference type="EMBL" id="MBT9288998.1"/>
    </source>
</evidence>
<evidence type="ECO:0000256" key="3">
    <source>
        <dbReference type="ARBA" id="ARBA00004818"/>
    </source>
</evidence>
<dbReference type="PANTHER" id="PTHR43434">
    <property type="entry name" value="PHOSPHOGLYCOLATE PHOSPHATASE"/>
    <property type="match status" value="1"/>
</dbReference>
<dbReference type="FunFam" id="3.40.50.1000:FF:000022">
    <property type="entry name" value="Phosphoglycolate phosphatase"/>
    <property type="match status" value="1"/>
</dbReference>
<dbReference type="NCBIfam" id="TIGR01549">
    <property type="entry name" value="HAD-SF-IA-v1"/>
    <property type="match status" value="1"/>
</dbReference>
<comment type="catalytic activity">
    <reaction evidence="1 10">
        <text>2-phosphoglycolate + H2O = glycolate + phosphate</text>
        <dbReference type="Rhea" id="RHEA:14369"/>
        <dbReference type="ChEBI" id="CHEBI:15377"/>
        <dbReference type="ChEBI" id="CHEBI:29805"/>
        <dbReference type="ChEBI" id="CHEBI:43474"/>
        <dbReference type="ChEBI" id="CHEBI:58033"/>
        <dbReference type="EC" id="3.1.3.18"/>
    </reaction>
</comment>
<dbReference type="AlphaFoldDB" id="A0A947D2B7"/>
<evidence type="ECO:0000256" key="7">
    <source>
        <dbReference type="ARBA" id="ARBA00022801"/>
    </source>
</evidence>
<evidence type="ECO:0000256" key="4">
    <source>
        <dbReference type="ARBA" id="ARBA00006171"/>
    </source>
</evidence>